<dbReference type="RefSeq" id="XP_002999359.1">
    <property type="nucleotide sequence ID" value="XM_002999313.1"/>
</dbReference>
<dbReference type="EMBL" id="CR382123">
    <property type="protein sequence ID" value="CAR64363.1"/>
    <property type="molecule type" value="Genomic_DNA"/>
</dbReference>
<evidence type="ECO:0000256" key="1">
    <source>
        <dbReference type="SAM" id="Phobius"/>
    </source>
</evidence>
<reference evidence="2 3" key="1">
    <citation type="journal article" date="2004" name="Nature">
        <title>Genome evolution in yeasts.</title>
        <authorList>
            <consortium name="Genolevures"/>
            <person name="Dujon B."/>
            <person name="Sherman D."/>
            <person name="Fischer G."/>
            <person name="Durrens P."/>
            <person name="Casaregola S."/>
            <person name="Lafontaine I."/>
            <person name="de Montigny J."/>
            <person name="Marck C."/>
            <person name="Neuveglise C."/>
            <person name="Talla E."/>
            <person name="Goffard N."/>
            <person name="Frangeul L."/>
            <person name="Aigle M."/>
            <person name="Anthouard V."/>
            <person name="Babour A."/>
            <person name="Barbe V."/>
            <person name="Barnay S."/>
            <person name="Blanchin S."/>
            <person name="Beckerich J.M."/>
            <person name="Beyne E."/>
            <person name="Bleykasten C."/>
            <person name="Boisrame A."/>
            <person name="Boyer J."/>
            <person name="Cattolico L."/>
            <person name="Confanioleri F."/>
            <person name="de Daruvar A."/>
            <person name="Despons L."/>
            <person name="Fabre E."/>
            <person name="Fairhead C."/>
            <person name="Ferry-Dumazet H."/>
            <person name="Groppi A."/>
            <person name="Hantraye F."/>
            <person name="Hennequin C."/>
            <person name="Jauniaux N."/>
            <person name="Joyet P."/>
            <person name="Kachouri R."/>
            <person name="Kerrest A."/>
            <person name="Koszul R."/>
            <person name="Lemaire M."/>
            <person name="Lesur I."/>
            <person name="Ma L."/>
            <person name="Muller H."/>
            <person name="Nicaud J.M."/>
            <person name="Nikolski M."/>
            <person name="Oztas S."/>
            <person name="Ozier-Kalogeropoulos O."/>
            <person name="Pellenz S."/>
            <person name="Potier S."/>
            <person name="Richard G.F."/>
            <person name="Straub M.L."/>
            <person name="Suleau A."/>
            <person name="Swennene D."/>
            <person name="Tekaia F."/>
            <person name="Wesolowski-Louvel M."/>
            <person name="Westhof E."/>
            <person name="Wirth B."/>
            <person name="Zeniou-Meyer M."/>
            <person name="Zivanovic I."/>
            <person name="Bolotin-Fukuhara M."/>
            <person name="Thierry A."/>
            <person name="Bouchier C."/>
            <person name="Caudron B."/>
            <person name="Scarpelli C."/>
            <person name="Gaillardin C."/>
            <person name="Weissenbach J."/>
            <person name="Wincker P."/>
            <person name="Souciet J.L."/>
        </authorList>
    </citation>
    <scope>NUCLEOTIDE SEQUENCE [LARGE SCALE GENOMIC DNA]</scope>
    <source>
        <strain evidence="3">ATCC 8585 / CBS 2359 / DSM 70799 / NBRC 1267 / NRRL Y-1140 / WM37</strain>
    </source>
</reference>
<evidence type="ECO:0000313" key="2">
    <source>
        <dbReference type="EMBL" id="CAR64363.1"/>
    </source>
</evidence>
<dbReference type="KEGG" id="kla:KLLA0_C12034g"/>
<feature type="transmembrane region" description="Helical" evidence="1">
    <location>
        <begin position="61"/>
        <end position="78"/>
    </location>
</feature>
<keyword evidence="3" id="KW-1185">Reference proteome</keyword>
<proteinExistence type="predicted"/>
<name>B5FV61_KLULA</name>
<protein>
    <submittedName>
        <fullName evidence="2">KLLA0C12034p</fullName>
    </submittedName>
</protein>
<dbReference type="InParanoid" id="B5FV61"/>
<accession>B5FV61</accession>
<dbReference type="PaxDb" id="284590-B5FV61"/>
<dbReference type="HOGENOM" id="CLU_2606384_0_0_1"/>
<organism evidence="2 3">
    <name type="scientific">Kluyveromyces lactis (strain ATCC 8585 / CBS 2359 / DSM 70799 / NBRC 1267 / NRRL Y-1140 / WM37)</name>
    <name type="common">Yeast</name>
    <name type="synonym">Candida sphaerica</name>
    <dbReference type="NCBI Taxonomy" id="284590"/>
    <lineage>
        <taxon>Eukaryota</taxon>
        <taxon>Fungi</taxon>
        <taxon>Dikarya</taxon>
        <taxon>Ascomycota</taxon>
        <taxon>Saccharomycotina</taxon>
        <taxon>Saccharomycetes</taxon>
        <taxon>Saccharomycetales</taxon>
        <taxon>Saccharomycetaceae</taxon>
        <taxon>Kluyveromyces</taxon>
    </lineage>
</organism>
<keyword evidence="1" id="KW-1133">Transmembrane helix</keyword>
<keyword evidence="1" id="KW-0812">Transmembrane</keyword>
<evidence type="ECO:0000313" key="3">
    <source>
        <dbReference type="Proteomes" id="UP000000598"/>
    </source>
</evidence>
<sequence length="79" mass="9244">MVELSTPVKSWNFLRKQNCNRRVAGSIPVRFIFNFFISSTSDRVEMVNHTQAFTNSTSMDIYTGYFWVICLYSSILFTK</sequence>
<dbReference type="GeneID" id="9487432"/>
<keyword evidence="1" id="KW-0472">Membrane</keyword>
<dbReference type="AlphaFoldDB" id="B5FV61"/>
<gene>
    <name evidence="2" type="ORF">KLLA0_C12034g</name>
</gene>
<dbReference type="Proteomes" id="UP000000598">
    <property type="component" value="Chromosome C"/>
</dbReference>